<dbReference type="EMBL" id="JARQWQ010000136">
    <property type="protein sequence ID" value="KAK2548891.1"/>
    <property type="molecule type" value="Genomic_DNA"/>
</dbReference>
<accession>A0AAD9PTM7</accession>
<dbReference type="AlphaFoldDB" id="A0AAD9PTM7"/>
<reference evidence="2" key="1">
    <citation type="journal article" date="2023" name="G3 (Bethesda)">
        <title>Whole genome assembly and annotation of the endangered Caribbean coral Acropora cervicornis.</title>
        <authorList>
            <person name="Selwyn J.D."/>
            <person name="Vollmer S.V."/>
        </authorList>
    </citation>
    <scope>NUCLEOTIDE SEQUENCE</scope>
    <source>
        <strain evidence="2">K2</strain>
    </source>
</reference>
<protein>
    <submittedName>
        <fullName evidence="2">Uncharacterized protein</fullName>
    </submittedName>
</protein>
<name>A0AAD9PTM7_ACRCE</name>
<comment type="caution">
    <text evidence="2">The sequence shown here is derived from an EMBL/GenBank/DDBJ whole genome shotgun (WGS) entry which is preliminary data.</text>
</comment>
<keyword evidence="3" id="KW-1185">Reference proteome</keyword>
<evidence type="ECO:0000313" key="3">
    <source>
        <dbReference type="Proteomes" id="UP001249851"/>
    </source>
</evidence>
<dbReference type="Proteomes" id="UP001249851">
    <property type="component" value="Unassembled WGS sequence"/>
</dbReference>
<dbReference type="PANTHER" id="PTHR33845:SF1">
    <property type="entry name" value="C2H2-TYPE DOMAIN-CONTAINING PROTEIN"/>
    <property type="match status" value="1"/>
</dbReference>
<gene>
    <name evidence="2" type="ORF">P5673_030818</name>
</gene>
<dbReference type="PANTHER" id="PTHR33845">
    <property type="entry name" value="C2H2-TYPE DOMAIN-CONTAINING PROTEIN"/>
    <property type="match status" value="1"/>
</dbReference>
<proteinExistence type="predicted"/>
<feature type="region of interest" description="Disordered" evidence="1">
    <location>
        <begin position="99"/>
        <end position="118"/>
    </location>
</feature>
<evidence type="ECO:0000256" key="1">
    <source>
        <dbReference type="SAM" id="MobiDB-lite"/>
    </source>
</evidence>
<reference evidence="2" key="2">
    <citation type="journal article" date="2023" name="Science">
        <title>Genomic signatures of disease resistance in endangered staghorn corals.</title>
        <authorList>
            <person name="Vollmer S.V."/>
            <person name="Selwyn J.D."/>
            <person name="Despard B.A."/>
            <person name="Roesel C.L."/>
        </authorList>
    </citation>
    <scope>NUCLEOTIDE SEQUENCE</scope>
    <source>
        <strain evidence="2">K2</strain>
    </source>
</reference>
<evidence type="ECO:0000313" key="2">
    <source>
        <dbReference type="EMBL" id="KAK2548891.1"/>
    </source>
</evidence>
<sequence length="774" mass="87243">MDIEGVHGWGKQDPHKYKVVVQPVLRHTDRHHPKAICIKSRKSLQSNVPESSLPDEDFEEIAEHTSALKLDDTVKADIKATPITPSDKRRESIFVPDLEELPSSIGPPKLSSRRSTPDQSLDKLNEFLTYRDVSPVRHKLSAPWDDAHERTKRTYTSKSKESVREVLEVIAPGQSAKLWAALGDNVQAECSQAEIELLEALAESYFNASHWSTRRPILSIMADKIPLKELQHYIPGVTSYRFSIARHHKLLHGRATVVPVDVARRMRVDYAQVDHFLNVITSSHVVQDLPFGEKNVEIVNWGGNYNTQRCPHVDTGTYHAAGLDNFYAQGSNAFDDLCETVDRIAEWAESQAWAKETKQTLRDAKQYLRADYKVYVAMDSEVADHCQSFSLSDPDNGLFQKKCNHDHVEICSECYKLNEVLADIEIACSKLVSEEEREDTICMFQQAKDDVMAWKAHQLRSVNQDQAKFDVLDILNRDSALLVMDWAMKYLPRKFRESQCDWFPKRGIPWHITVVLTRPYQSGPLEKQTIVHVFQSCPQDVLVTLKEQRPELEKVYCKQDNAGCYHCGSTIVGSTSASGVLGIKVERFDFSDPQGGKGEADRQAATIKGHIGIYLNEGHNVNSPAQMKEAIESYGGIPGVSVKYVKIPELSSNNPMIKWDGISTLNNFQFHPSGVQVCKAYKIGPGKLFPWNDIQCDSSSSCPLEVLESPMYSVVPCPTGWLRDSSQCSVVILRMLREDGEWDRMVEARGPDIDFMNKQAMEAKVIDIAIPGDA</sequence>
<organism evidence="2 3">
    <name type="scientific">Acropora cervicornis</name>
    <name type="common">Staghorn coral</name>
    <dbReference type="NCBI Taxonomy" id="6130"/>
    <lineage>
        <taxon>Eukaryota</taxon>
        <taxon>Metazoa</taxon>
        <taxon>Cnidaria</taxon>
        <taxon>Anthozoa</taxon>
        <taxon>Hexacorallia</taxon>
        <taxon>Scleractinia</taxon>
        <taxon>Astrocoeniina</taxon>
        <taxon>Acroporidae</taxon>
        <taxon>Acropora</taxon>
    </lineage>
</organism>